<dbReference type="PANTHER" id="PTHR43701">
    <property type="entry name" value="MEMBRANE TRANSPORTER PROTEIN MJ0441-RELATED"/>
    <property type="match status" value="1"/>
</dbReference>
<name>A0A6J6BSK7_9ZZZZ</name>
<keyword evidence="2 5" id="KW-0812">Transmembrane</keyword>
<dbReference type="InterPro" id="IPR002781">
    <property type="entry name" value="TM_pro_TauE-like"/>
</dbReference>
<protein>
    <submittedName>
        <fullName evidence="6">Unannotated protein</fullName>
    </submittedName>
</protein>
<sequence length="310" mass="31669">MDLNPAMIVAGAIVGFIVGLTGMGGGALMTPVLVLVFNMDPATAVSSDVIASLIMKPFGGGVHVRRGTVNWRLVGWLSVGSVPMAFLGAYLIDSVFGGPESAKIIKTMLGWVLLVAAGAIIAKMLLSARRGIAPNAEPMGGAAVRPLPTMLIGAIGGLIVGLTSVGSGSLIIVMLLLLYPLLSAKEMIGSDLVQAIPLVGAAAIGHAIFGNPQVEVIGSVLVGAIPAIMIGANFSSKGSDRYIKPALIAVLLISSLKLLEPNKGDFNLLVLAIAVATAVGLVLMYASDRRKGRLTEGLVGVDASSLSEKR</sequence>
<reference evidence="6" key="1">
    <citation type="submission" date="2020-05" db="EMBL/GenBank/DDBJ databases">
        <authorList>
            <person name="Chiriac C."/>
            <person name="Salcher M."/>
            <person name="Ghai R."/>
            <person name="Kavagutti S V."/>
        </authorList>
    </citation>
    <scope>NUCLEOTIDE SEQUENCE</scope>
</reference>
<feature type="transmembrane region" description="Helical" evidence="5">
    <location>
        <begin position="216"/>
        <end position="236"/>
    </location>
</feature>
<evidence type="ECO:0000313" key="7">
    <source>
        <dbReference type="EMBL" id="CAB4761999.1"/>
    </source>
</evidence>
<keyword evidence="3 5" id="KW-1133">Transmembrane helix</keyword>
<dbReference type="AlphaFoldDB" id="A0A6J6BSK7"/>
<feature type="transmembrane region" description="Helical" evidence="5">
    <location>
        <begin position="6"/>
        <end position="37"/>
    </location>
</feature>
<gene>
    <name evidence="6" type="ORF">UFOPK1358_01028</name>
    <name evidence="7" type="ORF">UFOPK2766_02267</name>
</gene>
<evidence type="ECO:0000313" key="6">
    <source>
        <dbReference type="EMBL" id="CAB4541138.1"/>
    </source>
</evidence>
<feature type="transmembrane region" description="Helical" evidence="5">
    <location>
        <begin position="147"/>
        <end position="180"/>
    </location>
</feature>
<proteinExistence type="predicted"/>
<dbReference type="EMBL" id="CAEZYU010000167">
    <property type="protein sequence ID" value="CAB4761999.1"/>
    <property type="molecule type" value="Genomic_DNA"/>
</dbReference>
<dbReference type="InterPro" id="IPR051598">
    <property type="entry name" value="TSUP/Inactive_protease-like"/>
</dbReference>
<feature type="transmembrane region" description="Helical" evidence="5">
    <location>
        <begin position="104"/>
        <end position="126"/>
    </location>
</feature>
<dbReference type="Pfam" id="PF01925">
    <property type="entry name" value="TauE"/>
    <property type="match status" value="1"/>
</dbReference>
<dbReference type="PANTHER" id="PTHR43701:SF2">
    <property type="entry name" value="MEMBRANE TRANSPORTER PROTEIN YJNA-RELATED"/>
    <property type="match status" value="1"/>
</dbReference>
<evidence type="ECO:0000256" key="5">
    <source>
        <dbReference type="SAM" id="Phobius"/>
    </source>
</evidence>
<feature type="transmembrane region" description="Helical" evidence="5">
    <location>
        <begin position="73"/>
        <end position="92"/>
    </location>
</feature>
<comment type="subcellular location">
    <subcellularLocation>
        <location evidence="1">Membrane</location>
        <topology evidence="1">Multi-pass membrane protein</topology>
    </subcellularLocation>
</comment>
<evidence type="ECO:0000256" key="2">
    <source>
        <dbReference type="ARBA" id="ARBA00022692"/>
    </source>
</evidence>
<keyword evidence="4 5" id="KW-0472">Membrane</keyword>
<accession>A0A6J6BSK7</accession>
<evidence type="ECO:0000256" key="3">
    <source>
        <dbReference type="ARBA" id="ARBA00022989"/>
    </source>
</evidence>
<evidence type="ECO:0000256" key="1">
    <source>
        <dbReference type="ARBA" id="ARBA00004141"/>
    </source>
</evidence>
<dbReference type="GO" id="GO:0016020">
    <property type="term" value="C:membrane"/>
    <property type="evidence" value="ECO:0007669"/>
    <property type="project" value="UniProtKB-SubCell"/>
</dbReference>
<feature type="transmembrane region" description="Helical" evidence="5">
    <location>
        <begin position="192"/>
        <end position="209"/>
    </location>
</feature>
<evidence type="ECO:0000256" key="4">
    <source>
        <dbReference type="ARBA" id="ARBA00023136"/>
    </source>
</evidence>
<organism evidence="6">
    <name type="scientific">freshwater metagenome</name>
    <dbReference type="NCBI Taxonomy" id="449393"/>
    <lineage>
        <taxon>unclassified sequences</taxon>
        <taxon>metagenomes</taxon>
        <taxon>ecological metagenomes</taxon>
    </lineage>
</organism>
<feature type="transmembrane region" description="Helical" evidence="5">
    <location>
        <begin position="266"/>
        <end position="286"/>
    </location>
</feature>
<dbReference type="EMBL" id="CAEZSF010000091">
    <property type="protein sequence ID" value="CAB4541138.1"/>
    <property type="molecule type" value="Genomic_DNA"/>
</dbReference>